<proteinExistence type="predicted"/>
<accession>A0A0A9F1S1</accession>
<dbReference type="EMBL" id="GBRH01192767">
    <property type="protein sequence ID" value="JAE05129.1"/>
    <property type="molecule type" value="Transcribed_RNA"/>
</dbReference>
<keyword evidence="1" id="KW-0472">Membrane</keyword>
<organism evidence="2">
    <name type="scientific">Arundo donax</name>
    <name type="common">Giant reed</name>
    <name type="synonym">Donax arundinaceus</name>
    <dbReference type="NCBI Taxonomy" id="35708"/>
    <lineage>
        <taxon>Eukaryota</taxon>
        <taxon>Viridiplantae</taxon>
        <taxon>Streptophyta</taxon>
        <taxon>Embryophyta</taxon>
        <taxon>Tracheophyta</taxon>
        <taxon>Spermatophyta</taxon>
        <taxon>Magnoliopsida</taxon>
        <taxon>Liliopsida</taxon>
        <taxon>Poales</taxon>
        <taxon>Poaceae</taxon>
        <taxon>PACMAD clade</taxon>
        <taxon>Arundinoideae</taxon>
        <taxon>Arundineae</taxon>
        <taxon>Arundo</taxon>
    </lineage>
</organism>
<keyword evidence="1" id="KW-0812">Transmembrane</keyword>
<name>A0A0A9F1S1_ARUDO</name>
<dbReference type="AlphaFoldDB" id="A0A0A9F1S1"/>
<reference evidence="2" key="1">
    <citation type="submission" date="2014-09" db="EMBL/GenBank/DDBJ databases">
        <authorList>
            <person name="Magalhaes I.L.F."/>
            <person name="Oliveira U."/>
            <person name="Santos F.R."/>
            <person name="Vidigal T.H.D.A."/>
            <person name="Brescovit A.D."/>
            <person name="Santos A.J."/>
        </authorList>
    </citation>
    <scope>NUCLEOTIDE SEQUENCE</scope>
    <source>
        <tissue evidence="2">Shoot tissue taken approximately 20 cm above the soil surface</tissue>
    </source>
</reference>
<evidence type="ECO:0000313" key="2">
    <source>
        <dbReference type="EMBL" id="JAE05129.1"/>
    </source>
</evidence>
<reference evidence="2" key="2">
    <citation type="journal article" date="2015" name="Data Brief">
        <title>Shoot transcriptome of the giant reed, Arundo donax.</title>
        <authorList>
            <person name="Barrero R.A."/>
            <person name="Guerrero F.D."/>
            <person name="Moolhuijzen P."/>
            <person name="Goolsby J.A."/>
            <person name="Tidwell J."/>
            <person name="Bellgard S.E."/>
            <person name="Bellgard M.I."/>
        </authorList>
    </citation>
    <scope>NUCLEOTIDE SEQUENCE</scope>
    <source>
        <tissue evidence="2">Shoot tissue taken approximately 20 cm above the soil surface</tissue>
    </source>
</reference>
<keyword evidence="1" id="KW-1133">Transmembrane helix</keyword>
<feature type="transmembrane region" description="Helical" evidence="1">
    <location>
        <begin position="52"/>
        <end position="70"/>
    </location>
</feature>
<evidence type="ECO:0000256" key="1">
    <source>
        <dbReference type="SAM" id="Phobius"/>
    </source>
</evidence>
<sequence>MCSVAMYPGLSTSVMYLSMFIFLETSSQLHMLLLLLFPKFICIAFVCTPSNFMLDIEALLCMLASYVILFHTA</sequence>
<protein>
    <submittedName>
        <fullName evidence="2">Uncharacterized protein</fullName>
    </submittedName>
</protein>